<feature type="domain" description="EH" evidence="3">
    <location>
        <begin position="237"/>
        <end position="296"/>
    </location>
</feature>
<comment type="caution">
    <text evidence="5">The sequence shown here is derived from an EMBL/GenBank/DDBJ whole genome shotgun (WGS) entry which is preliminary data.</text>
</comment>
<dbReference type="PANTHER" id="PTHR11216:SF174">
    <property type="entry name" value="GH06923P"/>
    <property type="match status" value="1"/>
</dbReference>
<feature type="compositionally biased region" description="Basic and acidic residues" evidence="2">
    <location>
        <begin position="618"/>
        <end position="633"/>
    </location>
</feature>
<dbReference type="EMBL" id="JANCYW010000001">
    <property type="protein sequence ID" value="KAK4534008.1"/>
    <property type="molecule type" value="Genomic_DNA"/>
</dbReference>
<feature type="region of interest" description="Disordered" evidence="2">
    <location>
        <begin position="500"/>
        <end position="744"/>
    </location>
</feature>
<dbReference type="GO" id="GO:0005509">
    <property type="term" value="F:calcium ion binding"/>
    <property type="evidence" value="ECO:0007669"/>
    <property type="project" value="InterPro"/>
</dbReference>
<dbReference type="SUPFAM" id="SSF47473">
    <property type="entry name" value="EF-hand"/>
    <property type="match status" value="2"/>
</dbReference>
<dbReference type="InterPro" id="IPR011992">
    <property type="entry name" value="EF-hand-dom_pair"/>
</dbReference>
<dbReference type="Proteomes" id="UP001301350">
    <property type="component" value="Unassembled WGS sequence"/>
</dbReference>
<dbReference type="PROSITE" id="PS00018">
    <property type="entry name" value="EF_HAND_1"/>
    <property type="match status" value="1"/>
</dbReference>
<evidence type="ECO:0000256" key="1">
    <source>
        <dbReference type="ARBA" id="ARBA00022837"/>
    </source>
</evidence>
<dbReference type="Gene3D" id="1.10.238.10">
    <property type="entry name" value="EF-hand"/>
    <property type="match status" value="2"/>
</dbReference>
<feature type="compositionally biased region" description="Basic residues" evidence="2">
    <location>
        <begin position="531"/>
        <end position="540"/>
    </location>
</feature>
<dbReference type="SMART" id="SM00027">
    <property type="entry name" value="EH"/>
    <property type="match status" value="2"/>
</dbReference>
<dbReference type="Pfam" id="PF12763">
    <property type="entry name" value="EH"/>
    <property type="match status" value="2"/>
</dbReference>
<accession>A0AAV9IPS8</accession>
<feature type="compositionally biased region" description="Low complexity" evidence="2">
    <location>
        <begin position="147"/>
        <end position="160"/>
    </location>
</feature>
<feature type="region of interest" description="Disordered" evidence="2">
    <location>
        <begin position="419"/>
        <end position="447"/>
    </location>
</feature>
<keyword evidence="1" id="KW-0106">Calcium</keyword>
<sequence length="744" mass="80075">MFSGRYGRQPSLPPAYSNSGALQPARSASSTAGRENEAVQMLRLTREEQTVYSEIYRQARDVATGFVAGDQAAAVLRRSNLYRDILRDIWNIADHTKRGYLDQDQFFVALRLVAICQRGGEASLESMRRFRGMQLLPKLEAPPPPSASSATRSAAASILSTPSPLPTGASSARGKPQPPPAPVNWVPTYEQIAKYDTMMRQFCSSGSNAGRHDSGAPAARAGPQLVLSGEVARNALPKIAQQRLSQTVLREVWELSDQDRDGALDVQEFRCAAHLLQVLSEDPERRAVPRPLPAALEKRNLRLRFGEGTSSTSADGGAATASAAQAYRAERPAAHATNAADASGENSRENVDTAVARLKALRNHLDILDVRGRALAEKKRATMAGGGGSLERIYTEERAFLRDAIGVIEACMQDLGGSTDATAAGSGGEARAGREPPNAVAPWDDEDPRRLQQLLVAAKTEAARERAKAKMVEEELYVAKRQINDMVAATAAATNAARNATGAEAWMPDGSTERRDQWSEDAEGEHEPGRGKRGTARSRSGRSAVSGSLVDSWPGDEVKAGARPSQRRSTGAYDFSAMASSAAASTSSRNKPGTGRARVPDEWSQAGERTFSGGEADADTRRAGPSPDRRASRTTDTATVFGAYARGPTLSTRRVADKRDTDGTGARPSERRRARRAADERHTAHISAASDEDTWRDADLQEEEEEQPEVGGGRTPRSSKAPAARSRAEDEWARSASTAAFDFW</sequence>
<dbReference type="GO" id="GO:0005737">
    <property type="term" value="C:cytoplasm"/>
    <property type="evidence" value="ECO:0007669"/>
    <property type="project" value="TreeGrafter"/>
</dbReference>
<dbReference type="GO" id="GO:0006897">
    <property type="term" value="P:endocytosis"/>
    <property type="evidence" value="ECO:0007669"/>
    <property type="project" value="TreeGrafter"/>
</dbReference>
<dbReference type="CDD" id="cd00052">
    <property type="entry name" value="EH"/>
    <property type="match status" value="1"/>
</dbReference>
<dbReference type="SMART" id="SM00054">
    <property type="entry name" value="EFh"/>
    <property type="match status" value="2"/>
</dbReference>
<dbReference type="PANTHER" id="PTHR11216">
    <property type="entry name" value="EH DOMAIN"/>
    <property type="match status" value="1"/>
</dbReference>
<keyword evidence="6" id="KW-1185">Reference proteome</keyword>
<dbReference type="PROSITE" id="PS50031">
    <property type="entry name" value="EH"/>
    <property type="match status" value="2"/>
</dbReference>
<dbReference type="AlphaFoldDB" id="A0AAV9IPS8"/>
<feature type="compositionally biased region" description="Low complexity" evidence="2">
    <location>
        <begin position="576"/>
        <end position="588"/>
    </location>
</feature>
<dbReference type="GO" id="GO:0016197">
    <property type="term" value="P:endosomal transport"/>
    <property type="evidence" value="ECO:0007669"/>
    <property type="project" value="TreeGrafter"/>
</dbReference>
<evidence type="ECO:0000313" key="6">
    <source>
        <dbReference type="Proteomes" id="UP001301350"/>
    </source>
</evidence>
<dbReference type="GO" id="GO:0005886">
    <property type="term" value="C:plasma membrane"/>
    <property type="evidence" value="ECO:0007669"/>
    <property type="project" value="TreeGrafter"/>
</dbReference>
<feature type="domain" description="EH" evidence="3">
    <location>
        <begin position="48"/>
        <end position="147"/>
    </location>
</feature>
<protein>
    <submittedName>
        <fullName evidence="5">Uncharacterized protein</fullName>
    </submittedName>
</protein>
<dbReference type="InterPro" id="IPR000261">
    <property type="entry name" value="EH_dom"/>
</dbReference>
<feature type="region of interest" description="Disordered" evidence="2">
    <location>
        <begin position="1"/>
        <end position="34"/>
    </location>
</feature>
<feature type="region of interest" description="Disordered" evidence="2">
    <location>
        <begin position="137"/>
        <end position="185"/>
    </location>
</feature>
<reference evidence="5 6" key="1">
    <citation type="submission" date="2022-07" db="EMBL/GenBank/DDBJ databases">
        <title>Genome-wide signatures of adaptation to extreme environments.</title>
        <authorList>
            <person name="Cho C.H."/>
            <person name="Yoon H.S."/>
        </authorList>
    </citation>
    <scope>NUCLEOTIDE SEQUENCE [LARGE SCALE GENOMIC DNA]</scope>
    <source>
        <strain evidence="5 6">DBV 063 E5</strain>
    </source>
</reference>
<evidence type="ECO:0000259" key="3">
    <source>
        <dbReference type="PROSITE" id="PS50031"/>
    </source>
</evidence>
<name>A0AAV9IPS8_CYACA</name>
<gene>
    <name evidence="5" type="ORF">CDCA_CDCA01G0033</name>
</gene>
<feature type="domain" description="EF-hand" evidence="4">
    <location>
        <begin position="244"/>
        <end position="279"/>
    </location>
</feature>
<evidence type="ECO:0000259" key="4">
    <source>
        <dbReference type="PROSITE" id="PS50222"/>
    </source>
</evidence>
<proteinExistence type="predicted"/>
<evidence type="ECO:0000256" key="2">
    <source>
        <dbReference type="SAM" id="MobiDB-lite"/>
    </source>
</evidence>
<evidence type="ECO:0000313" key="5">
    <source>
        <dbReference type="EMBL" id="KAK4534008.1"/>
    </source>
</evidence>
<dbReference type="InterPro" id="IPR018247">
    <property type="entry name" value="EF_Hand_1_Ca_BS"/>
</dbReference>
<dbReference type="PROSITE" id="PS50222">
    <property type="entry name" value="EF_HAND_2"/>
    <property type="match status" value="1"/>
</dbReference>
<feature type="compositionally biased region" description="Low complexity" evidence="2">
    <location>
        <begin position="715"/>
        <end position="725"/>
    </location>
</feature>
<dbReference type="InterPro" id="IPR002048">
    <property type="entry name" value="EF_hand_dom"/>
</dbReference>
<organism evidence="5 6">
    <name type="scientific">Cyanidium caldarium</name>
    <name type="common">Red alga</name>
    <dbReference type="NCBI Taxonomy" id="2771"/>
    <lineage>
        <taxon>Eukaryota</taxon>
        <taxon>Rhodophyta</taxon>
        <taxon>Bangiophyceae</taxon>
        <taxon>Cyanidiales</taxon>
        <taxon>Cyanidiaceae</taxon>
        <taxon>Cyanidium</taxon>
    </lineage>
</organism>
<feature type="compositionally biased region" description="Basic and acidic residues" evidence="2">
    <location>
        <begin position="654"/>
        <end position="683"/>
    </location>
</feature>
<feature type="compositionally biased region" description="Polar residues" evidence="2">
    <location>
        <begin position="16"/>
        <end position="33"/>
    </location>
</feature>